<accession>A0A7Y3WUR1</accession>
<reference evidence="1 2" key="1">
    <citation type="submission" date="2020-05" db="EMBL/GenBank/DDBJ databases">
        <title>Complete genome of Clostridium estertheticum subspecies estertheticum, isolated from Vacuum packed lamb meat from New Zealand imported to Switzerland.</title>
        <authorList>
            <person name="Wambui J."/>
            <person name="Stevens M.J.A."/>
            <person name="Stephan R."/>
        </authorList>
    </citation>
    <scope>NUCLEOTIDE SEQUENCE [LARGE SCALE GENOMIC DNA]</scope>
    <source>
        <strain evidence="1 2">CEST001</strain>
    </source>
</reference>
<sequence length="61" mass="7177">MKDRHRHLYVIHELTETKFELCRVLNTYDTDSAAIDDVKKLLSNKISEKDLLKMLDKKGIC</sequence>
<protein>
    <submittedName>
        <fullName evidence="1">Uncharacterized protein</fullName>
    </submittedName>
</protein>
<name>A0A7Y3WUR1_9CLOT</name>
<dbReference type="GeneID" id="83592403"/>
<proteinExistence type="predicted"/>
<dbReference type="EMBL" id="JABEYB010000022">
    <property type="protein sequence ID" value="NNU78358.1"/>
    <property type="molecule type" value="Genomic_DNA"/>
</dbReference>
<dbReference type="AlphaFoldDB" id="A0A7Y3WUR1"/>
<evidence type="ECO:0000313" key="1">
    <source>
        <dbReference type="EMBL" id="NNU78358.1"/>
    </source>
</evidence>
<dbReference type="Proteomes" id="UP000531659">
    <property type="component" value="Unassembled WGS sequence"/>
</dbReference>
<evidence type="ECO:0000313" key="2">
    <source>
        <dbReference type="Proteomes" id="UP000531659"/>
    </source>
</evidence>
<organism evidence="1 2">
    <name type="scientific">Clostridium estertheticum</name>
    <dbReference type="NCBI Taxonomy" id="238834"/>
    <lineage>
        <taxon>Bacteria</taxon>
        <taxon>Bacillati</taxon>
        <taxon>Bacillota</taxon>
        <taxon>Clostridia</taxon>
        <taxon>Eubacteriales</taxon>
        <taxon>Clostridiaceae</taxon>
        <taxon>Clostridium</taxon>
    </lineage>
</organism>
<dbReference type="RefSeq" id="WP_171298928.1">
    <property type="nucleotide sequence ID" value="NZ_CP077615.1"/>
</dbReference>
<gene>
    <name evidence="1" type="ORF">HLQ16_20815</name>
</gene>
<comment type="caution">
    <text evidence="1">The sequence shown here is derived from an EMBL/GenBank/DDBJ whole genome shotgun (WGS) entry which is preliminary data.</text>
</comment>